<dbReference type="InterPro" id="IPR001789">
    <property type="entry name" value="Sig_transdc_resp-reg_receiver"/>
</dbReference>
<dbReference type="InterPro" id="IPR058245">
    <property type="entry name" value="NreC/VraR/RcsB-like_REC"/>
</dbReference>
<feature type="domain" description="Response regulatory" evidence="5">
    <location>
        <begin position="3"/>
        <end position="119"/>
    </location>
</feature>
<dbReference type="CDD" id="cd06170">
    <property type="entry name" value="LuxR_C_like"/>
    <property type="match status" value="1"/>
</dbReference>
<dbReference type="EMBL" id="SEWE01000014">
    <property type="protein sequence ID" value="RYU80304.1"/>
    <property type="molecule type" value="Genomic_DNA"/>
</dbReference>
<evidence type="ECO:0000256" key="1">
    <source>
        <dbReference type="ARBA" id="ARBA00022553"/>
    </source>
</evidence>
<accession>A0A4Q5LC81</accession>
<dbReference type="Pfam" id="PF00072">
    <property type="entry name" value="Response_reg"/>
    <property type="match status" value="1"/>
</dbReference>
<dbReference type="OrthoDB" id="9797341at2"/>
<dbReference type="SUPFAM" id="SSF52172">
    <property type="entry name" value="CheY-like"/>
    <property type="match status" value="1"/>
</dbReference>
<keyword evidence="7" id="KW-1185">Reference proteome</keyword>
<evidence type="ECO:0000256" key="2">
    <source>
        <dbReference type="ARBA" id="ARBA00023125"/>
    </source>
</evidence>
<protein>
    <submittedName>
        <fullName evidence="6">Response regulator transcription factor</fullName>
    </submittedName>
</protein>
<feature type="modified residue" description="4-aspartylphosphate" evidence="3">
    <location>
        <position position="54"/>
    </location>
</feature>
<dbReference type="InterPro" id="IPR011006">
    <property type="entry name" value="CheY-like_superfamily"/>
</dbReference>
<dbReference type="CDD" id="cd17535">
    <property type="entry name" value="REC_NarL-like"/>
    <property type="match status" value="1"/>
</dbReference>
<evidence type="ECO:0000313" key="7">
    <source>
        <dbReference type="Proteomes" id="UP000294155"/>
    </source>
</evidence>
<dbReference type="PANTHER" id="PTHR43214">
    <property type="entry name" value="TWO-COMPONENT RESPONSE REGULATOR"/>
    <property type="match status" value="1"/>
</dbReference>
<gene>
    <name evidence="6" type="ORF">EWM57_08630</name>
</gene>
<dbReference type="PROSITE" id="PS50043">
    <property type="entry name" value="HTH_LUXR_2"/>
    <property type="match status" value="1"/>
</dbReference>
<dbReference type="Proteomes" id="UP000294155">
    <property type="component" value="Unassembled WGS sequence"/>
</dbReference>
<dbReference type="SMART" id="SM00421">
    <property type="entry name" value="HTH_LUXR"/>
    <property type="match status" value="1"/>
</dbReference>
<dbReference type="PANTHER" id="PTHR43214:SF43">
    <property type="entry name" value="TWO-COMPONENT RESPONSE REGULATOR"/>
    <property type="match status" value="1"/>
</dbReference>
<keyword evidence="1 3" id="KW-0597">Phosphoprotein</keyword>
<evidence type="ECO:0000256" key="3">
    <source>
        <dbReference type="PROSITE-ProRule" id="PRU00169"/>
    </source>
</evidence>
<dbReference type="Gene3D" id="3.40.50.2300">
    <property type="match status" value="1"/>
</dbReference>
<dbReference type="GO" id="GO:0006355">
    <property type="term" value="P:regulation of DNA-templated transcription"/>
    <property type="evidence" value="ECO:0007669"/>
    <property type="project" value="InterPro"/>
</dbReference>
<reference evidence="6 7" key="1">
    <citation type="submission" date="2019-02" db="EMBL/GenBank/DDBJ databases">
        <title>Bacterial novel species isolated from soil.</title>
        <authorList>
            <person name="Jung H.-Y."/>
        </authorList>
    </citation>
    <scope>NUCLEOTIDE SEQUENCE [LARGE SCALE GENOMIC DNA]</scope>
    <source>
        <strain evidence="6 7">1-3-3-3</strain>
    </source>
</reference>
<proteinExistence type="predicted"/>
<evidence type="ECO:0000259" key="4">
    <source>
        <dbReference type="PROSITE" id="PS50043"/>
    </source>
</evidence>
<dbReference type="AlphaFoldDB" id="A0A4Q5LC81"/>
<keyword evidence="2" id="KW-0238">DNA-binding</keyword>
<dbReference type="SUPFAM" id="SSF46894">
    <property type="entry name" value="C-terminal effector domain of the bipartite response regulators"/>
    <property type="match status" value="1"/>
</dbReference>
<evidence type="ECO:0000313" key="6">
    <source>
        <dbReference type="EMBL" id="RYU80304.1"/>
    </source>
</evidence>
<name>A0A4Q5LC81_9BACT</name>
<dbReference type="Pfam" id="PF00196">
    <property type="entry name" value="GerE"/>
    <property type="match status" value="1"/>
</dbReference>
<organism evidence="6 7">
    <name type="scientific">Hymenobacter persicinus</name>
    <dbReference type="NCBI Taxonomy" id="2025506"/>
    <lineage>
        <taxon>Bacteria</taxon>
        <taxon>Pseudomonadati</taxon>
        <taxon>Bacteroidota</taxon>
        <taxon>Cytophagia</taxon>
        <taxon>Cytophagales</taxon>
        <taxon>Hymenobacteraceae</taxon>
        <taxon>Hymenobacter</taxon>
    </lineage>
</organism>
<dbReference type="PROSITE" id="PS50110">
    <property type="entry name" value="RESPONSE_REGULATORY"/>
    <property type="match status" value="1"/>
</dbReference>
<dbReference type="GO" id="GO:0000160">
    <property type="term" value="P:phosphorelay signal transduction system"/>
    <property type="evidence" value="ECO:0007669"/>
    <property type="project" value="InterPro"/>
</dbReference>
<dbReference type="PRINTS" id="PR00038">
    <property type="entry name" value="HTHLUXR"/>
</dbReference>
<comment type="caution">
    <text evidence="6">The sequence shown here is derived from an EMBL/GenBank/DDBJ whole genome shotgun (WGS) entry which is preliminary data.</text>
</comment>
<dbReference type="InterPro" id="IPR039420">
    <property type="entry name" value="WalR-like"/>
</dbReference>
<feature type="domain" description="HTH luxR-type" evidence="4">
    <location>
        <begin position="149"/>
        <end position="214"/>
    </location>
</feature>
<dbReference type="InterPro" id="IPR016032">
    <property type="entry name" value="Sig_transdc_resp-reg_C-effctor"/>
</dbReference>
<dbReference type="GO" id="GO:0003677">
    <property type="term" value="F:DNA binding"/>
    <property type="evidence" value="ECO:0007669"/>
    <property type="project" value="UniProtKB-KW"/>
</dbReference>
<sequence>MIRIILTDDHTILREGIRALLAAEPDLQVVGETGSGEALLELLATTPADVVLLDLNMPGMDGFATLAHLREHYPEVKVLILSMLDHEKYVSRTLEGGAMGYILKNADSAEIMHAIRTVADGRPFLCTEIGLDLLRKLTQLTPEKAPDHGAKAPNDLSGRELEVLKLIAEGLTNAEIADKLFTSKRTIETHRQNIIEKTQAKNTAALIKYAVNQGLID</sequence>
<dbReference type="InterPro" id="IPR000792">
    <property type="entry name" value="Tscrpt_reg_LuxR_C"/>
</dbReference>
<evidence type="ECO:0000259" key="5">
    <source>
        <dbReference type="PROSITE" id="PS50110"/>
    </source>
</evidence>
<dbReference type="SMART" id="SM00448">
    <property type="entry name" value="REC"/>
    <property type="match status" value="1"/>
</dbReference>